<gene>
    <name evidence="1" type="ORF">MM415B02938_0005</name>
</gene>
<dbReference type="Gene3D" id="3.40.50.150">
    <property type="entry name" value="Vaccinia Virus protein VP39"/>
    <property type="match status" value="1"/>
</dbReference>
<dbReference type="InterPro" id="IPR029063">
    <property type="entry name" value="SAM-dependent_MTases_sf"/>
</dbReference>
<organism evidence="1">
    <name type="scientific">viral metagenome</name>
    <dbReference type="NCBI Taxonomy" id="1070528"/>
    <lineage>
        <taxon>unclassified sequences</taxon>
        <taxon>metagenomes</taxon>
        <taxon>organismal metagenomes</taxon>
    </lineage>
</organism>
<proteinExistence type="predicted"/>
<dbReference type="PANTHER" id="PTHR43861">
    <property type="entry name" value="TRANS-ACONITATE 2-METHYLTRANSFERASE-RELATED"/>
    <property type="match status" value="1"/>
</dbReference>
<dbReference type="GO" id="GO:0032259">
    <property type="term" value="P:methylation"/>
    <property type="evidence" value="ECO:0007669"/>
    <property type="project" value="UniProtKB-KW"/>
</dbReference>
<dbReference type="GO" id="GO:0008168">
    <property type="term" value="F:methyltransferase activity"/>
    <property type="evidence" value="ECO:0007669"/>
    <property type="project" value="UniProtKB-KW"/>
</dbReference>
<protein>
    <submittedName>
        <fullName evidence="1">Putative methyltransferase</fullName>
    </submittedName>
</protein>
<dbReference type="SUPFAM" id="SSF53335">
    <property type="entry name" value="S-adenosyl-L-methionine-dependent methyltransferases"/>
    <property type="match status" value="1"/>
</dbReference>
<reference evidence="1" key="1">
    <citation type="submission" date="2020-03" db="EMBL/GenBank/DDBJ databases">
        <title>The deep terrestrial virosphere.</title>
        <authorList>
            <person name="Holmfeldt K."/>
            <person name="Nilsson E."/>
            <person name="Simone D."/>
            <person name="Lopez-Fernandez M."/>
            <person name="Wu X."/>
            <person name="de Brujin I."/>
            <person name="Lundin D."/>
            <person name="Andersson A."/>
            <person name="Bertilsson S."/>
            <person name="Dopson M."/>
        </authorList>
    </citation>
    <scope>NUCLEOTIDE SEQUENCE</scope>
    <source>
        <strain evidence="1">MM415B02938</strain>
    </source>
</reference>
<accession>A0A6M3L049</accession>
<dbReference type="Pfam" id="PF13489">
    <property type="entry name" value="Methyltransf_23"/>
    <property type="match status" value="1"/>
</dbReference>
<dbReference type="AlphaFoldDB" id="A0A6M3L049"/>
<keyword evidence="1" id="KW-0489">Methyltransferase</keyword>
<dbReference type="EMBL" id="MT142721">
    <property type="protein sequence ID" value="QJA87620.1"/>
    <property type="molecule type" value="Genomic_DNA"/>
</dbReference>
<sequence length="515" mass="59846">MDETKNTWREEFKAQYDAVYRSPELDNVDLRPWMKHFQPEPNSRILELGCGAGANVIHYTRLGHRVCGVEVSSVAIDIYHRRKPAEIQAPIYQGFIEDFRLEEGDPGYDYVILTEVLEHVADPELVLRVARNCLKDGGKIYISAPNIPDDNPRHVRAVTRTDLEKWLEGFVVLWWKEFKNRIYAQAAKLERLPIVVCRPLLTPHPPHMESFQKWILLASKKHDLIPVTQYFRALHQAQAAAVHVAIRNKASHILFTEADQWGYPDDGLDTLLEADKDVIGFRTYKRIYPFQNLCMRKERPELSMILPPAEQIRKGVRLIPFGRGKDQPEIQEADLLTWAFTLVKTSVFERMREAWGNMLISQLDLKALINGDEAAKERFREYTKKPLGLEPFRQWGPHPTDSFFCQYCEDLGIKRYVHFGHTIGHGDVGPEDILISRRMEESKRMQDRTFYQAPEQVKNEDDYGNPYGPDIQHKGERYQLAHQSEYGKRDGNGRIYVSAEDIDKQRVEALDVRHQ</sequence>
<evidence type="ECO:0000313" key="1">
    <source>
        <dbReference type="EMBL" id="QJA87620.1"/>
    </source>
</evidence>
<dbReference type="CDD" id="cd02440">
    <property type="entry name" value="AdoMet_MTases"/>
    <property type="match status" value="1"/>
</dbReference>
<name>A0A6M3L049_9ZZZZ</name>
<keyword evidence="1" id="KW-0808">Transferase</keyword>